<feature type="non-terminal residue" evidence="1">
    <location>
        <position position="81"/>
    </location>
</feature>
<name>A0A9N9GIE2_9GLOM</name>
<dbReference type="EMBL" id="CAJVPK010002195">
    <property type="protein sequence ID" value="CAG8608275.1"/>
    <property type="molecule type" value="Genomic_DNA"/>
</dbReference>
<organism evidence="1 2">
    <name type="scientific">Diversispora eburnea</name>
    <dbReference type="NCBI Taxonomy" id="1213867"/>
    <lineage>
        <taxon>Eukaryota</taxon>
        <taxon>Fungi</taxon>
        <taxon>Fungi incertae sedis</taxon>
        <taxon>Mucoromycota</taxon>
        <taxon>Glomeromycotina</taxon>
        <taxon>Glomeromycetes</taxon>
        <taxon>Diversisporales</taxon>
        <taxon>Diversisporaceae</taxon>
        <taxon>Diversispora</taxon>
    </lineage>
</organism>
<dbReference type="AlphaFoldDB" id="A0A9N9GIE2"/>
<evidence type="ECO:0000313" key="1">
    <source>
        <dbReference type="EMBL" id="CAG8608275.1"/>
    </source>
</evidence>
<accession>A0A9N9GIE2</accession>
<comment type="caution">
    <text evidence="1">The sequence shown here is derived from an EMBL/GenBank/DDBJ whole genome shotgun (WGS) entry which is preliminary data.</text>
</comment>
<dbReference type="Proteomes" id="UP000789706">
    <property type="component" value="Unassembled WGS sequence"/>
</dbReference>
<keyword evidence="2" id="KW-1185">Reference proteome</keyword>
<sequence>SASGCLNIRNFEDIEAAIVHNTTNYYKLVSATMFILFYSVGEDCEAKYDTINEPRKTPTLFQIMFLSEGIPCHLQVWDIGW</sequence>
<protein>
    <submittedName>
        <fullName evidence="1">8681_t:CDS:1</fullName>
    </submittedName>
</protein>
<evidence type="ECO:0000313" key="2">
    <source>
        <dbReference type="Proteomes" id="UP000789706"/>
    </source>
</evidence>
<proteinExistence type="predicted"/>
<reference evidence="1" key="1">
    <citation type="submission" date="2021-06" db="EMBL/GenBank/DDBJ databases">
        <authorList>
            <person name="Kallberg Y."/>
            <person name="Tangrot J."/>
            <person name="Rosling A."/>
        </authorList>
    </citation>
    <scope>NUCLEOTIDE SEQUENCE</scope>
    <source>
        <strain evidence="1">AZ414A</strain>
    </source>
</reference>
<gene>
    <name evidence="1" type="ORF">DEBURN_LOCUS9853</name>
</gene>